<evidence type="ECO:0000256" key="1">
    <source>
        <dbReference type="ARBA" id="ARBA00004141"/>
    </source>
</evidence>
<dbReference type="PANTHER" id="PTHR11266">
    <property type="entry name" value="PEROXISOMAL MEMBRANE PROTEIN 2, PXMP2 MPV17"/>
    <property type="match status" value="1"/>
</dbReference>
<evidence type="ECO:0000256" key="3">
    <source>
        <dbReference type="ARBA" id="ARBA00022692"/>
    </source>
</evidence>
<dbReference type="Proteomes" id="UP001497522">
    <property type="component" value="Chromosome 10"/>
</dbReference>
<evidence type="ECO:0000256" key="6">
    <source>
        <dbReference type="RuleBase" id="RU363053"/>
    </source>
</evidence>
<keyword evidence="4 6" id="KW-1133">Transmembrane helix</keyword>
<organism evidence="7 8">
    <name type="scientific">Sphagnum jensenii</name>
    <dbReference type="NCBI Taxonomy" id="128206"/>
    <lineage>
        <taxon>Eukaryota</taxon>
        <taxon>Viridiplantae</taxon>
        <taxon>Streptophyta</taxon>
        <taxon>Embryophyta</taxon>
        <taxon>Bryophyta</taxon>
        <taxon>Sphagnophytina</taxon>
        <taxon>Sphagnopsida</taxon>
        <taxon>Sphagnales</taxon>
        <taxon>Sphagnaceae</taxon>
        <taxon>Sphagnum</taxon>
    </lineage>
</organism>
<evidence type="ECO:0000313" key="7">
    <source>
        <dbReference type="EMBL" id="CAK9860044.1"/>
    </source>
</evidence>
<dbReference type="InterPro" id="IPR007248">
    <property type="entry name" value="Mpv17_PMP22"/>
</dbReference>
<dbReference type="EMBL" id="OZ023711">
    <property type="protein sequence ID" value="CAK9860044.1"/>
    <property type="molecule type" value="Genomic_DNA"/>
</dbReference>
<keyword evidence="3 6" id="KW-0812">Transmembrane</keyword>
<comment type="subcellular location">
    <subcellularLocation>
        <location evidence="1">Membrane</location>
        <topology evidence="1">Multi-pass membrane protein</topology>
    </subcellularLocation>
</comment>
<evidence type="ECO:0000256" key="2">
    <source>
        <dbReference type="ARBA" id="ARBA00006824"/>
    </source>
</evidence>
<protein>
    <recommendedName>
        <fullName evidence="9">Peroxisomal membrane protein PMP22</fullName>
    </recommendedName>
</protein>
<sequence>MADLVEKAWQRYLIALHKHPLRTKAATSGLLAGCSDLAAQKLSGAKKLQLRRSLLILLYGFVYGGPFGHFFHKLMERLFPRCDVMTLVKKAIVEQLTFGPWNNFLFMLYMGLVIEGRPWHLAKNKLKTDYLLVQLNAWRVWPLVSVINYRYMPLHLRVLFNNLAAVCWRTFVILQSTHAIKQAA</sequence>
<keyword evidence="8" id="KW-1185">Reference proteome</keyword>
<proteinExistence type="inferred from homology"/>
<comment type="similarity">
    <text evidence="2 6">Belongs to the peroxisomal membrane protein PXMP2/4 family.</text>
</comment>
<reference evidence="7" key="1">
    <citation type="submission" date="2024-03" db="EMBL/GenBank/DDBJ databases">
        <authorList>
            <consortium name="ELIXIR-Norway"/>
            <consortium name="Elixir Norway"/>
        </authorList>
    </citation>
    <scope>NUCLEOTIDE SEQUENCE</scope>
</reference>
<evidence type="ECO:0000256" key="4">
    <source>
        <dbReference type="ARBA" id="ARBA00022989"/>
    </source>
</evidence>
<accession>A0ABP1ABW7</accession>
<evidence type="ECO:0008006" key="9">
    <source>
        <dbReference type="Google" id="ProtNLM"/>
    </source>
</evidence>
<keyword evidence="5 6" id="KW-0472">Membrane</keyword>
<gene>
    <name evidence="7" type="ORF">CSSPJE1EN2_LOCUS3039</name>
</gene>
<feature type="transmembrane region" description="Helical" evidence="6">
    <location>
        <begin position="92"/>
        <end position="114"/>
    </location>
</feature>
<evidence type="ECO:0000313" key="8">
    <source>
        <dbReference type="Proteomes" id="UP001497522"/>
    </source>
</evidence>
<feature type="transmembrane region" description="Helical" evidence="6">
    <location>
        <begin position="54"/>
        <end position="72"/>
    </location>
</feature>
<dbReference type="Pfam" id="PF04117">
    <property type="entry name" value="Mpv17_PMP22"/>
    <property type="match status" value="1"/>
</dbReference>
<name>A0ABP1ABW7_9BRYO</name>
<evidence type="ECO:0000256" key="5">
    <source>
        <dbReference type="ARBA" id="ARBA00023136"/>
    </source>
</evidence>
<dbReference type="PANTHER" id="PTHR11266:SF46">
    <property type="entry name" value="OS08G0566900 PROTEIN"/>
    <property type="match status" value="1"/>
</dbReference>